<proteinExistence type="inferred from homology"/>
<dbReference type="Pfam" id="PF08263">
    <property type="entry name" value="LRRNT_2"/>
    <property type="match status" value="1"/>
</dbReference>
<keyword evidence="9" id="KW-0067">ATP-binding</keyword>
<evidence type="ECO:0000256" key="7">
    <source>
        <dbReference type="ARBA" id="ARBA00022737"/>
    </source>
</evidence>
<name>A0A6A2X4T6_HIBSY</name>
<dbReference type="SMART" id="SM00220">
    <property type="entry name" value="S_TKc"/>
    <property type="match status" value="1"/>
</dbReference>
<dbReference type="AlphaFoldDB" id="A0A6A2X4T6"/>
<dbReference type="InterPro" id="IPR008271">
    <property type="entry name" value="Ser/Thr_kinase_AS"/>
</dbReference>
<dbReference type="EMBL" id="VEPZ02001518">
    <property type="protein sequence ID" value="KAE8669828.1"/>
    <property type="molecule type" value="Genomic_DNA"/>
</dbReference>
<reference evidence="15" key="1">
    <citation type="submission" date="2019-09" db="EMBL/GenBank/DDBJ databases">
        <title>Draft genome information of white flower Hibiscus syriacus.</title>
        <authorList>
            <person name="Kim Y.-M."/>
        </authorList>
    </citation>
    <scope>NUCLEOTIDE SEQUENCE [LARGE SCALE GENOMIC DNA]</scope>
    <source>
        <strain evidence="15">YM2019G1</strain>
    </source>
</reference>
<evidence type="ECO:0000256" key="8">
    <source>
        <dbReference type="ARBA" id="ARBA00022741"/>
    </source>
</evidence>
<evidence type="ECO:0000256" key="2">
    <source>
        <dbReference type="ARBA" id="ARBA00008684"/>
    </source>
</evidence>
<dbReference type="PANTHER" id="PTHR48056:SF81">
    <property type="entry name" value="RECEPTOR PROTEIN-TYROSINE KINASE CEPR1"/>
    <property type="match status" value="1"/>
</dbReference>
<keyword evidence="12" id="KW-0325">Glycoprotein</keyword>
<keyword evidence="5 13" id="KW-0812">Transmembrane</keyword>
<keyword evidence="7" id="KW-0677">Repeat</keyword>
<dbReference type="Pfam" id="PF00560">
    <property type="entry name" value="LRR_1"/>
    <property type="match status" value="4"/>
</dbReference>
<dbReference type="Pfam" id="PF00069">
    <property type="entry name" value="Pkinase"/>
    <property type="match status" value="1"/>
</dbReference>
<comment type="similarity">
    <text evidence="3">Belongs to the RLP family.</text>
</comment>
<feature type="domain" description="Protein kinase" evidence="14">
    <location>
        <begin position="386"/>
        <end position="636"/>
    </location>
</feature>
<gene>
    <name evidence="15" type="ORF">F3Y22_tig00112216pilonHSYRG00036</name>
</gene>
<evidence type="ECO:0000313" key="16">
    <source>
        <dbReference type="Proteomes" id="UP000436088"/>
    </source>
</evidence>
<dbReference type="Gene3D" id="1.10.510.10">
    <property type="entry name" value="Transferase(Phosphotransferase) domain 1"/>
    <property type="match status" value="1"/>
</dbReference>
<dbReference type="InterPro" id="IPR013210">
    <property type="entry name" value="LRR_N_plant-typ"/>
</dbReference>
<dbReference type="InterPro" id="IPR000719">
    <property type="entry name" value="Prot_kinase_dom"/>
</dbReference>
<evidence type="ECO:0000256" key="5">
    <source>
        <dbReference type="ARBA" id="ARBA00022692"/>
    </source>
</evidence>
<dbReference type="FunFam" id="3.80.10.10:FF:000041">
    <property type="entry name" value="LRR receptor-like serine/threonine-protein kinase ERECTA"/>
    <property type="match status" value="1"/>
</dbReference>
<dbReference type="Proteomes" id="UP000436088">
    <property type="component" value="Unassembled WGS sequence"/>
</dbReference>
<evidence type="ECO:0000256" key="10">
    <source>
        <dbReference type="ARBA" id="ARBA00022989"/>
    </source>
</evidence>
<keyword evidence="11 13" id="KW-0472">Membrane</keyword>
<keyword evidence="4" id="KW-0433">Leucine-rich repeat</keyword>
<protein>
    <submittedName>
        <fullName evidence="15">Serine-threonine protein kinase, plant-type</fullName>
    </submittedName>
</protein>
<keyword evidence="16" id="KW-1185">Reference proteome</keyword>
<evidence type="ECO:0000256" key="6">
    <source>
        <dbReference type="ARBA" id="ARBA00022729"/>
    </source>
</evidence>
<evidence type="ECO:0000256" key="12">
    <source>
        <dbReference type="ARBA" id="ARBA00023180"/>
    </source>
</evidence>
<keyword evidence="10 13" id="KW-1133">Transmembrane helix</keyword>
<accession>A0A6A2X4T6</accession>
<dbReference type="GO" id="GO:0016020">
    <property type="term" value="C:membrane"/>
    <property type="evidence" value="ECO:0007669"/>
    <property type="project" value="UniProtKB-SubCell"/>
</dbReference>
<evidence type="ECO:0000256" key="3">
    <source>
        <dbReference type="ARBA" id="ARBA00009592"/>
    </source>
</evidence>
<dbReference type="Gene3D" id="3.80.10.10">
    <property type="entry name" value="Ribonuclease Inhibitor"/>
    <property type="match status" value="3"/>
</dbReference>
<dbReference type="GO" id="GO:0004672">
    <property type="term" value="F:protein kinase activity"/>
    <property type="evidence" value="ECO:0007669"/>
    <property type="project" value="InterPro"/>
</dbReference>
<keyword evidence="6" id="KW-0732">Signal</keyword>
<evidence type="ECO:0000256" key="11">
    <source>
        <dbReference type="ARBA" id="ARBA00023136"/>
    </source>
</evidence>
<evidence type="ECO:0000256" key="4">
    <source>
        <dbReference type="ARBA" id="ARBA00022614"/>
    </source>
</evidence>
<dbReference type="InterPro" id="IPR011009">
    <property type="entry name" value="Kinase-like_dom_sf"/>
</dbReference>
<dbReference type="PROSITE" id="PS00108">
    <property type="entry name" value="PROTEIN_KINASE_ST"/>
    <property type="match status" value="1"/>
</dbReference>
<comment type="caution">
    <text evidence="15">The sequence shown here is derived from an EMBL/GenBank/DDBJ whole genome shotgun (WGS) entry which is preliminary data.</text>
</comment>
<comment type="subcellular location">
    <subcellularLocation>
        <location evidence="1">Membrane</location>
        <topology evidence="1">Single-pass type I membrane protein</topology>
    </subcellularLocation>
</comment>
<evidence type="ECO:0000256" key="13">
    <source>
        <dbReference type="SAM" id="Phobius"/>
    </source>
</evidence>
<comment type="similarity">
    <text evidence="2">Belongs to the protein kinase superfamily. Ser/Thr protein kinase family.</text>
</comment>
<dbReference type="InterPro" id="IPR001611">
    <property type="entry name" value="Leu-rich_rpt"/>
</dbReference>
<dbReference type="PANTHER" id="PTHR48056">
    <property type="entry name" value="LRR RECEPTOR-LIKE SERINE/THREONINE-PROTEIN KINASE-RELATED"/>
    <property type="match status" value="1"/>
</dbReference>
<evidence type="ECO:0000259" key="14">
    <source>
        <dbReference type="PROSITE" id="PS50011"/>
    </source>
</evidence>
<evidence type="ECO:0000256" key="1">
    <source>
        <dbReference type="ARBA" id="ARBA00004479"/>
    </source>
</evidence>
<sequence>MSTFILNNLISCHSQTTSGKSHFFLVPGMAFVKLFLVLLIFLRQSVSVSCNHDCPRRCLVEDKAALLVFKKSVLIDPKSTLADWEDGVHVCNFTGVTCDEQHHRVTQIDLSSSGLVAKISPFLSNLTALLNRNNLNGPIPGSFSLLTDFTVFVVMENNLTSLLQPSFFSNCTQLKVIDLSFNDISGRIPVEIGNCPGLWALSLYNNQFTGQFLASLTNTKLYNLDVEYNHLSGEMPSDLVRKLPDLVFLHLSYNNMRSQGNNTNLDPFFAALGNCTGLMELELAGMGLGGRLPGSICHCSLKRLKLQENRIFGSIPPEIGNLSNITMLNLTSNFLNGTIPEEFGLLLMLERLFLSANLFNSRIPLALGKLPHLGPLPIEFSKLENFEEIDLSSNNLNGNIFPQISSCIALKTINFSHNSLEGQLPEPLGDLKNLESFDVSSNNIAGNATRAYAERRLVSHCALGRNIGSDHSGNSTKSFNRECQVLKRIRHRNLIRIITACRLPDFKALVLPYMENGSLDSQGMAYLHHHSPVRVIHCDLKLSNVLLNDDMTALVSDFGIARLVKTVGAGNGCGAIENMGTSTLNMLTGSTGYIARGNPHGSLMCITVIARFDFNSLILNSYPSDISNTRAQDLKK</sequence>
<dbReference type="GO" id="GO:0033612">
    <property type="term" value="F:receptor serine/threonine kinase binding"/>
    <property type="evidence" value="ECO:0007669"/>
    <property type="project" value="TreeGrafter"/>
</dbReference>
<organism evidence="15 16">
    <name type="scientific">Hibiscus syriacus</name>
    <name type="common">Rose of Sharon</name>
    <dbReference type="NCBI Taxonomy" id="106335"/>
    <lineage>
        <taxon>Eukaryota</taxon>
        <taxon>Viridiplantae</taxon>
        <taxon>Streptophyta</taxon>
        <taxon>Embryophyta</taxon>
        <taxon>Tracheophyta</taxon>
        <taxon>Spermatophyta</taxon>
        <taxon>Magnoliopsida</taxon>
        <taxon>eudicotyledons</taxon>
        <taxon>Gunneridae</taxon>
        <taxon>Pentapetalae</taxon>
        <taxon>rosids</taxon>
        <taxon>malvids</taxon>
        <taxon>Malvales</taxon>
        <taxon>Malvaceae</taxon>
        <taxon>Malvoideae</taxon>
        <taxon>Hibiscus</taxon>
    </lineage>
</organism>
<dbReference type="SUPFAM" id="SSF56112">
    <property type="entry name" value="Protein kinase-like (PK-like)"/>
    <property type="match status" value="1"/>
</dbReference>
<evidence type="ECO:0000256" key="9">
    <source>
        <dbReference type="ARBA" id="ARBA00022840"/>
    </source>
</evidence>
<dbReference type="InterPro" id="IPR032675">
    <property type="entry name" value="LRR_dom_sf"/>
</dbReference>
<dbReference type="GO" id="GO:0005524">
    <property type="term" value="F:ATP binding"/>
    <property type="evidence" value="ECO:0007669"/>
    <property type="project" value="UniProtKB-KW"/>
</dbReference>
<dbReference type="PROSITE" id="PS50011">
    <property type="entry name" value="PROTEIN_KINASE_DOM"/>
    <property type="match status" value="1"/>
</dbReference>
<evidence type="ECO:0000313" key="15">
    <source>
        <dbReference type="EMBL" id="KAE8669828.1"/>
    </source>
</evidence>
<dbReference type="InterPro" id="IPR050647">
    <property type="entry name" value="Plant_LRR-RLKs"/>
</dbReference>
<dbReference type="SUPFAM" id="SSF52047">
    <property type="entry name" value="RNI-like"/>
    <property type="match status" value="1"/>
</dbReference>
<keyword evidence="15" id="KW-0808">Transferase</keyword>
<keyword evidence="8" id="KW-0547">Nucleotide-binding</keyword>
<dbReference type="Pfam" id="PF13855">
    <property type="entry name" value="LRR_8"/>
    <property type="match status" value="1"/>
</dbReference>
<feature type="transmembrane region" description="Helical" evidence="13">
    <location>
        <begin position="23"/>
        <end position="42"/>
    </location>
</feature>
<keyword evidence="15" id="KW-0418">Kinase</keyword>